<dbReference type="Proteomes" id="UP000261174">
    <property type="component" value="Unassembled WGS sequence"/>
</dbReference>
<evidence type="ECO:0000313" key="6">
    <source>
        <dbReference type="Proteomes" id="UP000261174"/>
    </source>
</evidence>
<evidence type="ECO:0000259" key="4">
    <source>
        <dbReference type="Pfam" id="PF00155"/>
    </source>
</evidence>
<organism evidence="5 6">
    <name type="scientific">Chitinophaga silvisoli</name>
    <dbReference type="NCBI Taxonomy" id="2291814"/>
    <lineage>
        <taxon>Bacteria</taxon>
        <taxon>Pseudomonadati</taxon>
        <taxon>Bacteroidota</taxon>
        <taxon>Chitinophagia</taxon>
        <taxon>Chitinophagales</taxon>
        <taxon>Chitinophagaceae</taxon>
        <taxon>Chitinophaga</taxon>
    </lineage>
</organism>
<comment type="cofactor">
    <cofactor evidence="1">
        <name>pyridoxal 5'-phosphate</name>
        <dbReference type="ChEBI" id="CHEBI:597326"/>
    </cofactor>
</comment>
<keyword evidence="5" id="KW-0032">Aminotransferase</keyword>
<dbReference type="AlphaFoldDB" id="A0A3E1NSG5"/>
<reference evidence="5 6" key="1">
    <citation type="submission" date="2018-08" db="EMBL/GenBank/DDBJ databases">
        <title>Chitinophaga sp. K20C18050901, a novel bacterium isolated from forest soil.</title>
        <authorList>
            <person name="Wang C."/>
        </authorList>
    </citation>
    <scope>NUCLEOTIDE SEQUENCE [LARGE SCALE GENOMIC DNA]</scope>
    <source>
        <strain evidence="5 6">K20C18050901</strain>
    </source>
</reference>
<accession>A0A3E1NSG5</accession>
<gene>
    <name evidence="5" type="ORF">DXN04_31560</name>
</gene>
<keyword evidence="6" id="KW-1185">Reference proteome</keyword>
<dbReference type="PANTHER" id="PTHR13693">
    <property type="entry name" value="CLASS II AMINOTRANSFERASE/8-AMINO-7-OXONONANOATE SYNTHASE"/>
    <property type="match status" value="1"/>
</dbReference>
<evidence type="ECO:0000256" key="1">
    <source>
        <dbReference type="ARBA" id="ARBA00001933"/>
    </source>
</evidence>
<dbReference type="GO" id="GO:0008710">
    <property type="term" value="F:8-amino-7-oxononanoate synthase activity"/>
    <property type="evidence" value="ECO:0007669"/>
    <property type="project" value="TreeGrafter"/>
</dbReference>
<dbReference type="EMBL" id="QTJV01000018">
    <property type="protein sequence ID" value="RFM30875.1"/>
    <property type="molecule type" value="Genomic_DNA"/>
</dbReference>
<sequence length="349" mass="38613">MHLHTNTTPDNVTHVSGKEYLFFSGFSYLGLHAHPHYKEALRNGIDLYGTVFVSSRIANLRLDLYEELDDTLAEMLRQEAAASFSSGYLASQGAVQYAATKGELCYSPTTHPSLRLGKAILPELSWSAWTSQTIEKVNAWPDNTFVIVTDSVNPLTSTVNDFNWLSEINKEVMVVIDDSHGFGVLSADGGGIVHSLPQHPPLRYLLTASLAKAFSIQGGVVSGRLEDIIALKKTPAFTAGTSLMPASAWAFLQSKALFRQQRKTMQHRIGEFLAFTQGMHQLHNPFQLPIFVLNAGIEKELERKGTIISSFGYPNPDSPPINRIIITALHQTPQLETLYQQLKQAFKTA</sequence>
<comment type="caution">
    <text evidence="5">The sequence shown here is derived from an EMBL/GenBank/DDBJ whole genome shotgun (WGS) entry which is preliminary data.</text>
</comment>
<dbReference type="SUPFAM" id="SSF53383">
    <property type="entry name" value="PLP-dependent transferases"/>
    <property type="match status" value="1"/>
</dbReference>
<dbReference type="InterPro" id="IPR015422">
    <property type="entry name" value="PyrdxlP-dep_Trfase_small"/>
</dbReference>
<proteinExistence type="predicted"/>
<dbReference type="GO" id="GO:0008483">
    <property type="term" value="F:transaminase activity"/>
    <property type="evidence" value="ECO:0007669"/>
    <property type="project" value="UniProtKB-KW"/>
</dbReference>
<dbReference type="Gene3D" id="3.40.640.10">
    <property type="entry name" value="Type I PLP-dependent aspartate aminotransferase-like (Major domain)"/>
    <property type="match status" value="1"/>
</dbReference>
<dbReference type="InterPro" id="IPR015424">
    <property type="entry name" value="PyrdxlP-dep_Trfase"/>
</dbReference>
<dbReference type="GO" id="GO:0030170">
    <property type="term" value="F:pyridoxal phosphate binding"/>
    <property type="evidence" value="ECO:0007669"/>
    <property type="project" value="InterPro"/>
</dbReference>
<name>A0A3E1NSG5_9BACT</name>
<dbReference type="GO" id="GO:0009102">
    <property type="term" value="P:biotin biosynthetic process"/>
    <property type="evidence" value="ECO:0007669"/>
    <property type="project" value="TreeGrafter"/>
</dbReference>
<evidence type="ECO:0000256" key="3">
    <source>
        <dbReference type="ARBA" id="ARBA00022898"/>
    </source>
</evidence>
<evidence type="ECO:0000256" key="2">
    <source>
        <dbReference type="ARBA" id="ARBA00022679"/>
    </source>
</evidence>
<dbReference type="InterPro" id="IPR015421">
    <property type="entry name" value="PyrdxlP-dep_Trfase_major"/>
</dbReference>
<dbReference type="InterPro" id="IPR004839">
    <property type="entry name" value="Aminotransferase_I/II_large"/>
</dbReference>
<dbReference type="Pfam" id="PF00155">
    <property type="entry name" value="Aminotran_1_2"/>
    <property type="match status" value="1"/>
</dbReference>
<feature type="domain" description="Aminotransferase class I/classII large" evidence="4">
    <location>
        <begin position="63"/>
        <end position="270"/>
    </location>
</feature>
<evidence type="ECO:0000313" key="5">
    <source>
        <dbReference type="EMBL" id="RFM30875.1"/>
    </source>
</evidence>
<dbReference type="PANTHER" id="PTHR13693:SF100">
    <property type="entry name" value="8-AMINO-7-OXONONANOATE SYNTHASE"/>
    <property type="match status" value="1"/>
</dbReference>
<keyword evidence="2 5" id="KW-0808">Transferase</keyword>
<keyword evidence="3" id="KW-0663">Pyridoxal phosphate</keyword>
<dbReference type="Gene3D" id="3.90.1150.10">
    <property type="entry name" value="Aspartate Aminotransferase, domain 1"/>
    <property type="match status" value="1"/>
</dbReference>
<protein>
    <submittedName>
        <fullName evidence="5">Pyridoxal phosphate-dependent aminotransferase family protein</fullName>
    </submittedName>
</protein>
<dbReference type="InterPro" id="IPR050087">
    <property type="entry name" value="AON_synthase_class-II"/>
</dbReference>